<dbReference type="EMBL" id="CAJOBC010090208">
    <property type="protein sequence ID" value="CAF4388546.1"/>
    <property type="molecule type" value="Genomic_DNA"/>
</dbReference>
<dbReference type="AlphaFoldDB" id="A0A815VF61"/>
<sequence length="197" mass="22220">KMEVSNDNVSRRGNFYVDEFCLRVNGIIMMFVGWITLAHSITCAASYQVIAAIRGGTFSLLMPYVKKHELGKIFLQDGVIFHGVNMKYFQEQYKELIFLITNVNNFTVKHDDELGRLSKATLDMNLFISVLPLVFNLPWTSNVILIIGAIFTRLTINESSVTIAIDSFRISESMEVTPCDTINVIVDSTTTTTNDCE</sequence>
<proteinExistence type="predicted"/>
<keyword evidence="1" id="KW-1133">Transmembrane helix</keyword>
<evidence type="ECO:0000256" key="1">
    <source>
        <dbReference type="SAM" id="Phobius"/>
    </source>
</evidence>
<gene>
    <name evidence="2" type="ORF">GPM918_LOCUS37962</name>
    <name evidence="3" type="ORF">SRO942_LOCUS38750</name>
</gene>
<keyword evidence="4" id="KW-1185">Reference proteome</keyword>
<evidence type="ECO:0000313" key="3">
    <source>
        <dbReference type="EMBL" id="CAF4388546.1"/>
    </source>
</evidence>
<reference evidence="2" key="1">
    <citation type="submission" date="2021-02" db="EMBL/GenBank/DDBJ databases">
        <authorList>
            <person name="Nowell W R."/>
        </authorList>
    </citation>
    <scope>NUCLEOTIDE SEQUENCE</scope>
</reference>
<evidence type="ECO:0000313" key="2">
    <source>
        <dbReference type="EMBL" id="CAF1529380.1"/>
    </source>
</evidence>
<protein>
    <submittedName>
        <fullName evidence="2">Uncharacterized protein</fullName>
    </submittedName>
</protein>
<feature type="transmembrane region" description="Helical" evidence="1">
    <location>
        <begin position="126"/>
        <end position="151"/>
    </location>
</feature>
<keyword evidence="1" id="KW-0472">Membrane</keyword>
<keyword evidence="1" id="KW-0812">Transmembrane</keyword>
<evidence type="ECO:0000313" key="4">
    <source>
        <dbReference type="Proteomes" id="UP000663829"/>
    </source>
</evidence>
<accession>A0A815VF61</accession>
<dbReference type="EMBL" id="CAJNOQ010024638">
    <property type="protein sequence ID" value="CAF1529380.1"/>
    <property type="molecule type" value="Genomic_DNA"/>
</dbReference>
<dbReference type="Proteomes" id="UP000663829">
    <property type="component" value="Unassembled WGS sequence"/>
</dbReference>
<comment type="caution">
    <text evidence="2">The sequence shown here is derived from an EMBL/GenBank/DDBJ whole genome shotgun (WGS) entry which is preliminary data.</text>
</comment>
<name>A0A815VF61_9BILA</name>
<feature type="transmembrane region" description="Helical" evidence="1">
    <location>
        <begin position="20"/>
        <end position="41"/>
    </location>
</feature>
<feature type="non-terminal residue" evidence="2">
    <location>
        <position position="1"/>
    </location>
</feature>
<dbReference type="Proteomes" id="UP000681722">
    <property type="component" value="Unassembled WGS sequence"/>
</dbReference>
<organism evidence="2 4">
    <name type="scientific">Didymodactylos carnosus</name>
    <dbReference type="NCBI Taxonomy" id="1234261"/>
    <lineage>
        <taxon>Eukaryota</taxon>
        <taxon>Metazoa</taxon>
        <taxon>Spiralia</taxon>
        <taxon>Gnathifera</taxon>
        <taxon>Rotifera</taxon>
        <taxon>Eurotatoria</taxon>
        <taxon>Bdelloidea</taxon>
        <taxon>Philodinida</taxon>
        <taxon>Philodinidae</taxon>
        <taxon>Didymodactylos</taxon>
    </lineage>
</organism>